<dbReference type="SUPFAM" id="SSF50494">
    <property type="entry name" value="Trypsin-like serine proteases"/>
    <property type="match status" value="1"/>
</dbReference>
<feature type="region of interest" description="Disordered" evidence="1">
    <location>
        <begin position="177"/>
        <end position="203"/>
    </location>
</feature>
<organism evidence="2 3">
    <name type="scientific">Setaria italica</name>
    <name type="common">Foxtail millet</name>
    <name type="synonym">Panicum italicum</name>
    <dbReference type="NCBI Taxonomy" id="4555"/>
    <lineage>
        <taxon>Eukaryota</taxon>
        <taxon>Viridiplantae</taxon>
        <taxon>Streptophyta</taxon>
        <taxon>Embryophyta</taxon>
        <taxon>Tracheophyta</taxon>
        <taxon>Spermatophyta</taxon>
        <taxon>Magnoliopsida</taxon>
        <taxon>Liliopsida</taxon>
        <taxon>Poales</taxon>
        <taxon>Poaceae</taxon>
        <taxon>PACMAD clade</taxon>
        <taxon>Panicoideae</taxon>
        <taxon>Panicodae</taxon>
        <taxon>Paniceae</taxon>
        <taxon>Cenchrinae</taxon>
        <taxon>Setaria</taxon>
    </lineage>
</organism>
<dbReference type="STRING" id="4555.K3ZDR4"/>
<feature type="compositionally biased region" description="Polar residues" evidence="1">
    <location>
        <begin position="179"/>
        <end position="193"/>
    </location>
</feature>
<dbReference type="HOGENOM" id="CLU_022970_4_0_1"/>
<dbReference type="EnsemblPlants" id="KQL14748">
    <property type="protein sequence ID" value="KQL14748"/>
    <property type="gene ID" value="SETIT_024705mg"/>
</dbReference>
<evidence type="ECO:0000256" key="1">
    <source>
        <dbReference type="SAM" id="MobiDB-lite"/>
    </source>
</evidence>
<dbReference type="EMBL" id="AGNK02001602">
    <property type="status" value="NOT_ANNOTATED_CDS"/>
    <property type="molecule type" value="Genomic_DNA"/>
</dbReference>
<name>K3ZDR4_SETIT</name>
<dbReference type="AlphaFoldDB" id="K3ZDR4"/>
<protein>
    <submittedName>
        <fullName evidence="2">Uncharacterized protein</fullName>
    </submittedName>
</protein>
<dbReference type="InParanoid" id="K3ZDR4"/>
<dbReference type="PANTHER" id="PTHR18868">
    <property type="entry name" value="OS07G0665300 PROTEIN-RELATED"/>
    <property type="match status" value="1"/>
</dbReference>
<dbReference type="Gramene" id="KQL14748">
    <property type="protein sequence ID" value="KQL14748"/>
    <property type="gene ID" value="SETIT_024705mg"/>
</dbReference>
<dbReference type="OMA" id="TLWVEID"/>
<proteinExistence type="predicted"/>
<dbReference type="PANTHER" id="PTHR18868:SF37">
    <property type="entry name" value="OS07G0665300 PROTEIN"/>
    <property type="match status" value="1"/>
</dbReference>
<evidence type="ECO:0000313" key="3">
    <source>
        <dbReference type="Proteomes" id="UP000004995"/>
    </source>
</evidence>
<evidence type="ECO:0000313" key="2">
    <source>
        <dbReference type="EnsemblPlants" id="KQL14748"/>
    </source>
</evidence>
<reference evidence="2" key="2">
    <citation type="submission" date="2018-08" db="UniProtKB">
        <authorList>
            <consortium name="EnsemblPlants"/>
        </authorList>
    </citation>
    <scope>IDENTIFICATION</scope>
    <source>
        <strain evidence="2">Yugu1</strain>
    </source>
</reference>
<dbReference type="eggNOG" id="KOG1320">
    <property type="taxonomic scope" value="Eukaryota"/>
</dbReference>
<accession>K3ZDR4</accession>
<sequence length="456" mass="50758">MHSACTGTVLKNNKSILSILNSASLVRASVGASKIAPGLMIEVLLPTFEYASGWLDHYDLHYNIAVVNTKSFPAVQEAHIDRLLQIGPHCKVVAAGRPLFDFDGNFVGMNFCANEKTPFLPWNIICKLLHLLDDFHAAPDDLDRVLPMDSDSTTERHTSKIQKSVAPPLLALEGDKSTTDANFGKSQNKNQKPSRSSSRDSEENSEPILSVLLAIKFTASLFEEVEPCGYPMPITLEGGMCLLHTFEKEFDGDMWSTLTKKLLIMCPNVSSPLLHSMDATNSPRVLTSASLVRKADSNEIDDNLAQIEVYLPNNRHAKGRLQHYSIHYNIALISIRNFRCHRTAKFNEQVGVEPPKKVVARACLPNSESKLCREVMVSTCKITKAGIVGPLIDYDGNFIGMNFYDTEETPCLPTSKVLPLLRQFNGEGSNRWSVPKPCWDNPSTVQRVYRSCRTKY</sequence>
<keyword evidence="3" id="KW-1185">Reference proteome</keyword>
<dbReference type="InterPro" id="IPR009003">
    <property type="entry name" value="Peptidase_S1_PA"/>
</dbReference>
<dbReference type="Proteomes" id="UP000004995">
    <property type="component" value="Unassembled WGS sequence"/>
</dbReference>
<reference evidence="3" key="1">
    <citation type="journal article" date="2012" name="Nat. Biotechnol.">
        <title>Reference genome sequence of the model plant Setaria.</title>
        <authorList>
            <person name="Bennetzen J.L."/>
            <person name="Schmutz J."/>
            <person name="Wang H."/>
            <person name="Percifield R."/>
            <person name="Hawkins J."/>
            <person name="Pontaroli A.C."/>
            <person name="Estep M."/>
            <person name="Feng L."/>
            <person name="Vaughn J.N."/>
            <person name="Grimwood J."/>
            <person name="Jenkins J."/>
            <person name="Barry K."/>
            <person name="Lindquist E."/>
            <person name="Hellsten U."/>
            <person name="Deshpande S."/>
            <person name="Wang X."/>
            <person name="Wu X."/>
            <person name="Mitros T."/>
            <person name="Triplett J."/>
            <person name="Yang X."/>
            <person name="Ye C.Y."/>
            <person name="Mauro-Herrera M."/>
            <person name="Wang L."/>
            <person name="Li P."/>
            <person name="Sharma M."/>
            <person name="Sharma R."/>
            <person name="Ronald P.C."/>
            <person name="Panaud O."/>
            <person name="Kellogg E.A."/>
            <person name="Brutnell T.P."/>
            <person name="Doust A.N."/>
            <person name="Tuskan G.A."/>
            <person name="Rokhsar D."/>
            <person name="Devos K.M."/>
        </authorList>
    </citation>
    <scope>NUCLEOTIDE SEQUENCE [LARGE SCALE GENOMIC DNA]</scope>
    <source>
        <strain evidence="3">cv. Yugu1</strain>
    </source>
</reference>